<sequence>MKEEIQKTFEALFALEDIREVLRETLPTGPDPAEEQAIREGVARVRAALDDLEAGTGSPLVTKITGSLDIRNREEAYINIQPIQAAGR</sequence>
<name>A0ABN5XHZ5_9EURY</name>
<proteinExistence type="predicted"/>
<evidence type="ECO:0000313" key="1">
    <source>
        <dbReference type="EMBL" id="BBL68356.1"/>
    </source>
</evidence>
<dbReference type="GeneID" id="66131059"/>
<dbReference type="Proteomes" id="UP000824969">
    <property type="component" value="Chromosome"/>
</dbReference>
<evidence type="ECO:0000313" key="2">
    <source>
        <dbReference type="Proteomes" id="UP000824969"/>
    </source>
</evidence>
<dbReference type="RefSeq" id="WP_221056478.1">
    <property type="nucleotide sequence ID" value="NZ_AP019781.1"/>
</dbReference>
<gene>
    <name evidence="1" type="ORF">MchiMG62_15370</name>
</gene>
<organism evidence="1 2">
    <name type="scientific">Methanoculleus chikugoensis</name>
    <dbReference type="NCBI Taxonomy" id="118126"/>
    <lineage>
        <taxon>Archaea</taxon>
        <taxon>Methanobacteriati</taxon>
        <taxon>Methanobacteriota</taxon>
        <taxon>Stenosarchaea group</taxon>
        <taxon>Methanomicrobia</taxon>
        <taxon>Methanomicrobiales</taxon>
        <taxon>Methanomicrobiaceae</taxon>
        <taxon>Methanoculleus</taxon>
    </lineage>
</organism>
<dbReference type="EMBL" id="AP019781">
    <property type="protein sequence ID" value="BBL68356.1"/>
    <property type="molecule type" value="Genomic_DNA"/>
</dbReference>
<protein>
    <submittedName>
        <fullName evidence="1">Uncharacterized protein</fullName>
    </submittedName>
</protein>
<keyword evidence="2" id="KW-1185">Reference proteome</keyword>
<reference evidence="1 2" key="1">
    <citation type="submission" date="2019-06" db="EMBL/GenBank/DDBJ databases">
        <title>Complete genome sequence of Methanoculleus chikugoensis strain MG62.</title>
        <authorList>
            <person name="Asakawa S."/>
            <person name="Dianou D."/>
        </authorList>
    </citation>
    <scope>NUCLEOTIDE SEQUENCE [LARGE SCALE GENOMIC DNA]</scope>
    <source>
        <strain evidence="1 2">MG62</strain>
    </source>
</reference>
<accession>A0ABN5XHZ5</accession>